<dbReference type="InterPro" id="IPR004827">
    <property type="entry name" value="bZIP"/>
</dbReference>
<sequence length="565" mass="63478">MIGVTKTSGSRSANIARFPEDTAAKRPQKNDAVNARSITASSTSPHHESGKGLGFQQKIYIKGVDPLLVDNDLALPLRIDHPVFASSSGPEDRRRVEDRIAQRRVQNRIAQRNYRKKLKERLEELERRAGFEGETWSSTDVIEHVSYYCAPLPPVSTFELKSREWPEVSMAFQNPSSVHLPTEQDLCFARIADESDDKNSSLSEASEAVSTSTLPPGHRFRSTKQQLVKDCLLSFAEWQQCPQNSNKRTANPSASQAQKSSKRAKRSEEEKGKNDDEANDEDEDSNAKAAGASAVIPLEKTKSIIFACPFYKEDPLRHLQCLRIELKRIKDVKQHLNRKHRQPSYYYRRLSEEQQWFTVWDIMFPNVPRPDSAYLGNQIEESMVMIHDFWDASGKALVSNALYQRGLIPDPYVPDEDVELESFLAETLESVVEELLVSCRTQIAANLARSNHHCHEVSLASERISTSDSGGTMQTNDTNEQIQQTVDSASAGERSKAQEKLVGCDFLTGLGLVEPLAGHDTYGAAEGLQFDLTHDWPTGEEGFTEFGDQDWELLAGMDDFLQVKN</sequence>
<keyword evidence="1" id="KW-0175">Coiled coil</keyword>
<feature type="region of interest" description="Disordered" evidence="2">
    <location>
        <begin position="197"/>
        <end position="220"/>
    </location>
</feature>
<protein>
    <recommendedName>
        <fullName evidence="3">BZIP domain-containing protein</fullName>
    </recommendedName>
</protein>
<proteinExistence type="predicted"/>
<feature type="compositionally biased region" description="Basic and acidic residues" evidence="2">
    <location>
        <begin position="266"/>
        <end position="276"/>
    </location>
</feature>
<dbReference type="Proteomes" id="UP000176998">
    <property type="component" value="Unassembled WGS sequence"/>
</dbReference>
<name>A0A1G4AS09_9PEZI</name>
<feature type="compositionally biased region" description="Polar residues" evidence="2">
    <location>
        <begin position="1"/>
        <end position="13"/>
    </location>
</feature>
<organism evidence="4 5">
    <name type="scientific">Colletotrichum orchidophilum</name>
    <dbReference type="NCBI Taxonomy" id="1209926"/>
    <lineage>
        <taxon>Eukaryota</taxon>
        <taxon>Fungi</taxon>
        <taxon>Dikarya</taxon>
        <taxon>Ascomycota</taxon>
        <taxon>Pezizomycotina</taxon>
        <taxon>Sordariomycetes</taxon>
        <taxon>Hypocreomycetidae</taxon>
        <taxon>Glomerellales</taxon>
        <taxon>Glomerellaceae</taxon>
        <taxon>Colletotrichum</taxon>
    </lineage>
</organism>
<dbReference type="PROSITE" id="PS00036">
    <property type="entry name" value="BZIP_BASIC"/>
    <property type="match status" value="1"/>
</dbReference>
<feature type="region of interest" description="Disordered" evidence="2">
    <location>
        <begin position="243"/>
        <end position="288"/>
    </location>
</feature>
<evidence type="ECO:0000313" key="4">
    <source>
        <dbReference type="EMBL" id="OHE91957.1"/>
    </source>
</evidence>
<feature type="coiled-coil region" evidence="1">
    <location>
        <begin position="108"/>
        <end position="135"/>
    </location>
</feature>
<evidence type="ECO:0000256" key="2">
    <source>
        <dbReference type="SAM" id="MobiDB-lite"/>
    </source>
</evidence>
<evidence type="ECO:0000259" key="3">
    <source>
        <dbReference type="PROSITE" id="PS00036"/>
    </source>
</evidence>
<dbReference type="CDD" id="cd14688">
    <property type="entry name" value="bZIP_YAP"/>
    <property type="match status" value="1"/>
</dbReference>
<gene>
    <name evidence="4" type="ORF">CORC01_12745</name>
</gene>
<dbReference type="OrthoDB" id="3521097at2759"/>
<keyword evidence="5" id="KW-1185">Reference proteome</keyword>
<feature type="compositionally biased region" description="Polar residues" evidence="2">
    <location>
        <begin position="243"/>
        <end position="252"/>
    </location>
</feature>
<dbReference type="STRING" id="1209926.A0A1G4AS09"/>
<comment type="caution">
    <text evidence="4">The sequence shown here is derived from an EMBL/GenBank/DDBJ whole genome shotgun (WGS) entry which is preliminary data.</text>
</comment>
<dbReference type="AlphaFoldDB" id="A0A1G4AS09"/>
<dbReference type="RefSeq" id="XP_022469129.1">
    <property type="nucleotide sequence ID" value="XM_022624363.1"/>
</dbReference>
<evidence type="ECO:0000313" key="5">
    <source>
        <dbReference type="Proteomes" id="UP000176998"/>
    </source>
</evidence>
<feature type="domain" description="BZIP" evidence="3">
    <location>
        <begin position="103"/>
        <end position="117"/>
    </location>
</feature>
<feature type="region of interest" description="Disordered" evidence="2">
    <location>
        <begin position="1"/>
        <end position="51"/>
    </location>
</feature>
<dbReference type="EMBL" id="MJBS01000164">
    <property type="protein sequence ID" value="OHE91957.1"/>
    <property type="molecule type" value="Genomic_DNA"/>
</dbReference>
<dbReference type="GO" id="GO:0003700">
    <property type="term" value="F:DNA-binding transcription factor activity"/>
    <property type="evidence" value="ECO:0007669"/>
    <property type="project" value="InterPro"/>
</dbReference>
<reference evidence="4 5" key="1">
    <citation type="submission" date="2016-09" db="EMBL/GenBank/DDBJ databases">
        <authorList>
            <person name="Capua I."/>
            <person name="De Benedictis P."/>
            <person name="Joannis T."/>
            <person name="Lombin L.H."/>
            <person name="Cattoli G."/>
        </authorList>
    </citation>
    <scope>NUCLEOTIDE SEQUENCE [LARGE SCALE GENOMIC DNA]</scope>
    <source>
        <strain evidence="4 5">IMI 309357</strain>
    </source>
</reference>
<dbReference type="GeneID" id="34565873"/>
<feature type="compositionally biased region" description="Polar residues" evidence="2">
    <location>
        <begin position="200"/>
        <end position="214"/>
    </location>
</feature>
<accession>A0A1G4AS09</accession>
<evidence type="ECO:0000256" key="1">
    <source>
        <dbReference type="SAM" id="Coils"/>
    </source>
</evidence>